<dbReference type="InterPro" id="IPR006225">
    <property type="entry name" value="PsdUridine_synth_RluC/D"/>
</dbReference>
<dbReference type="Gene3D" id="3.30.2350.10">
    <property type="entry name" value="Pseudouridine synthase"/>
    <property type="match status" value="1"/>
</dbReference>
<evidence type="ECO:0000313" key="5">
    <source>
        <dbReference type="EMBL" id="MEQ2579484.1"/>
    </source>
</evidence>
<dbReference type="InterPro" id="IPR006145">
    <property type="entry name" value="PsdUridine_synth_RsuA/RluA"/>
</dbReference>
<gene>
    <name evidence="5" type="ORF">WMO62_11690</name>
</gene>
<dbReference type="SUPFAM" id="SSF55120">
    <property type="entry name" value="Pseudouridine synthase"/>
    <property type="match status" value="1"/>
</dbReference>
<dbReference type="InterPro" id="IPR006224">
    <property type="entry name" value="PsdUridine_synth_RluA-like_CS"/>
</dbReference>
<comment type="similarity">
    <text evidence="2 3">Belongs to the pseudouridine synthase RluA family.</text>
</comment>
<comment type="function">
    <text evidence="3">Responsible for synthesis of pseudouridine from uracil.</text>
</comment>
<feature type="domain" description="Pseudouridine synthase RsuA/RluA-like" evidence="4">
    <location>
        <begin position="89"/>
        <end position="240"/>
    </location>
</feature>
<dbReference type="Pfam" id="PF00849">
    <property type="entry name" value="PseudoU_synth_2"/>
    <property type="match status" value="1"/>
</dbReference>
<dbReference type="CDD" id="cd02869">
    <property type="entry name" value="PseudoU_synth_RluA_like"/>
    <property type="match status" value="1"/>
</dbReference>
<evidence type="ECO:0000256" key="1">
    <source>
        <dbReference type="ARBA" id="ARBA00000073"/>
    </source>
</evidence>
<accession>A0ABV1I2R2</accession>
<dbReference type="GO" id="GO:0016853">
    <property type="term" value="F:isomerase activity"/>
    <property type="evidence" value="ECO:0007669"/>
    <property type="project" value="UniProtKB-KW"/>
</dbReference>
<dbReference type="PANTHER" id="PTHR21600">
    <property type="entry name" value="MITOCHONDRIAL RNA PSEUDOURIDINE SYNTHASE"/>
    <property type="match status" value="1"/>
</dbReference>
<evidence type="ECO:0000256" key="2">
    <source>
        <dbReference type="ARBA" id="ARBA00010876"/>
    </source>
</evidence>
<dbReference type="NCBIfam" id="TIGR00005">
    <property type="entry name" value="rluA_subfam"/>
    <property type="match status" value="1"/>
</dbReference>
<comment type="caution">
    <text evidence="5">The sequence shown here is derived from an EMBL/GenBank/DDBJ whole genome shotgun (WGS) entry which is preliminary data.</text>
</comment>
<proteinExistence type="inferred from homology"/>
<keyword evidence="6" id="KW-1185">Reference proteome</keyword>
<name>A0ABV1I2R2_9FIRM</name>
<keyword evidence="3 5" id="KW-0413">Isomerase</keyword>
<dbReference type="InterPro" id="IPR050188">
    <property type="entry name" value="RluA_PseudoU_synthase"/>
</dbReference>
<evidence type="ECO:0000256" key="3">
    <source>
        <dbReference type="RuleBase" id="RU362028"/>
    </source>
</evidence>
<reference evidence="5 6" key="1">
    <citation type="submission" date="2024-03" db="EMBL/GenBank/DDBJ databases">
        <title>Human intestinal bacterial collection.</title>
        <authorList>
            <person name="Pauvert C."/>
            <person name="Hitch T.C.A."/>
            <person name="Clavel T."/>
        </authorList>
    </citation>
    <scope>NUCLEOTIDE SEQUENCE [LARGE SCALE GENOMIC DNA]</scope>
    <source>
        <strain evidence="5 6">CLA-AA-H78B</strain>
    </source>
</reference>
<protein>
    <recommendedName>
        <fullName evidence="3">Pseudouridine synthase</fullName>
        <ecNumber evidence="3">5.4.99.-</ecNumber>
    </recommendedName>
</protein>
<dbReference type="InterPro" id="IPR020103">
    <property type="entry name" value="PsdUridine_synth_cat_dom_sf"/>
</dbReference>
<organism evidence="5 6">
    <name type="scientific">Hominiventricola aquisgranensis</name>
    <dbReference type="NCBI Taxonomy" id="3133164"/>
    <lineage>
        <taxon>Bacteria</taxon>
        <taxon>Bacillati</taxon>
        <taxon>Bacillota</taxon>
        <taxon>Clostridia</taxon>
        <taxon>Lachnospirales</taxon>
        <taxon>Lachnospiraceae</taxon>
        <taxon>Hominiventricola</taxon>
    </lineage>
</organism>
<dbReference type="EMBL" id="JBBMFC010000021">
    <property type="protein sequence ID" value="MEQ2579484.1"/>
    <property type="molecule type" value="Genomic_DNA"/>
</dbReference>
<sequence length="289" mass="32689">MERHLTWTVDKSQEGKRLIDWLREKGCSKQVLSVIKNHEGSLLNNGEKPYFRDPLQAGDVVELTLPQEQDTSTIVPVRQEFSIIYEDEDLMVINKPGNLPVHPSVNHFENTLANGVSWLCRQRNDYFPFRCVNRLDGGTTGLLILAKNVFSSAILYEQMKERKIHRTYLAVVSGELKESGTIDLPIARKAESVIERCVDKAHGEWAVTHYEVLEARADQTLVKCQLKTGRTHQIRVHMQAIGHPLVGDFLYNPDASKGGRPLLHSWKLAFSHPVSGEAVDFTAPIPEDM</sequence>
<dbReference type="PROSITE" id="PS01129">
    <property type="entry name" value="PSI_RLU"/>
    <property type="match status" value="1"/>
</dbReference>
<dbReference type="EC" id="5.4.99.-" evidence="3"/>
<comment type="catalytic activity">
    <reaction evidence="1 3">
        <text>a uridine in RNA = a pseudouridine in RNA</text>
        <dbReference type="Rhea" id="RHEA:48348"/>
        <dbReference type="Rhea" id="RHEA-COMP:12068"/>
        <dbReference type="Rhea" id="RHEA-COMP:12069"/>
        <dbReference type="ChEBI" id="CHEBI:65314"/>
        <dbReference type="ChEBI" id="CHEBI:65315"/>
    </reaction>
</comment>
<dbReference type="PANTHER" id="PTHR21600:SF87">
    <property type="entry name" value="RNA PSEUDOURIDYLATE SYNTHASE DOMAIN-CONTAINING PROTEIN 1"/>
    <property type="match status" value="1"/>
</dbReference>
<dbReference type="RefSeq" id="WP_349144762.1">
    <property type="nucleotide sequence ID" value="NZ_JBBMFC010000021.1"/>
</dbReference>
<dbReference type="Proteomes" id="UP001470288">
    <property type="component" value="Unassembled WGS sequence"/>
</dbReference>
<evidence type="ECO:0000259" key="4">
    <source>
        <dbReference type="Pfam" id="PF00849"/>
    </source>
</evidence>
<evidence type="ECO:0000313" key="6">
    <source>
        <dbReference type="Proteomes" id="UP001470288"/>
    </source>
</evidence>